<evidence type="ECO:0000313" key="1">
    <source>
        <dbReference type="EMBL" id="VFS37217.1"/>
    </source>
</evidence>
<gene>
    <name evidence="1" type="ORF">NCTC9001_05526</name>
</gene>
<sequence>MAVWWSINAHQFMVSRNHDFPVWMMLYNFLTKVFDESCPTNRFFR</sequence>
<evidence type="ECO:0000313" key="2">
    <source>
        <dbReference type="Proteomes" id="UP000372890"/>
    </source>
</evidence>
<organism evidence="1 2">
    <name type="scientific">Escherichia coli</name>
    <dbReference type="NCBI Taxonomy" id="562"/>
    <lineage>
        <taxon>Bacteria</taxon>
        <taxon>Pseudomonadati</taxon>
        <taxon>Pseudomonadota</taxon>
        <taxon>Gammaproteobacteria</taxon>
        <taxon>Enterobacterales</taxon>
        <taxon>Enterobacteriaceae</taxon>
        <taxon>Escherichia</taxon>
    </lineage>
</organism>
<name>A0A484YMP7_ECOLX</name>
<reference evidence="1 2" key="1">
    <citation type="submission" date="2019-03" db="EMBL/GenBank/DDBJ databases">
        <authorList>
            <consortium name="Pathogen Informatics"/>
        </authorList>
    </citation>
    <scope>NUCLEOTIDE SEQUENCE [LARGE SCALE GENOMIC DNA]</scope>
    <source>
        <strain evidence="1 2">NCTC9001</strain>
    </source>
</reference>
<dbReference type="EMBL" id="CAADIS010000005">
    <property type="protein sequence ID" value="VFS37217.1"/>
    <property type="molecule type" value="Genomic_DNA"/>
</dbReference>
<proteinExistence type="predicted"/>
<dbReference type="Proteomes" id="UP000372890">
    <property type="component" value="Unassembled WGS sequence"/>
</dbReference>
<accession>A0A484YMP7</accession>
<protein>
    <submittedName>
        <fullName evidence="1">Uncharacterized protein</fullName>
    </submittedName>
</protein>
<dbReference type="AlphaFoldDB" id="A0A484YMP7"/>